<evidence type="ECO:0000313" key="6">
    <source>
        <dbReference type="Proteomes" id="UP001148125"/>
    </source>
</evidence>
<name>A0ABT5VD98_9BACI</name>
<evidence type="ECO:0000259" key="4">
    <source>
        <dbReference type="PROSITE" id="PS50893"/>
    </source>
</evidence>
<dbReference type="PROSITE" id="PS50893">
    <property type="entry name" value="ABC_TRANSPORTER_2"/>
    <property type="match status" value="1"/>
</dbReference>
<evidence type="ECO:0000313" key="5">
    <source>
        <dbReference type="EMBL" id="MDE5413409.1"/>
    </source>
</evidence>
<keyword evidence="6" id="KW-1185">Reference proteome</keyword>
<dbReference type="Pfam" id="PF00005">
    <property type="entry name" value="ABC_tran"/>
    <property type="match status" value="1"/>
</dbReference>
<dbReference type="Gene3D" id="3.40.50.300">
    <property type="entry name" value="P-loop containing nucleotide triphosphate hydrolases"/>
    <property type="match status" value="1"/>
</dbReference>
<reference evidence="5" key="1">
    <citation type="submission" date="2024-05" db="EMBL/GenBank/DDBJ databases">
        <title>Alkalihalobacillus sp. strain MEB203 novel alkaliphilic bacterium from Lonar Lake, India.</title>
        <authorList>
            <person name="Joshi A."/>
            <person name="Thite S."/>
            <person name="Mengade P."/>
        </authorList>
    </citation>
    <scope>NUCLEOTIDE SEQUENCE</scope>
    <source>
        <strain evidence="5">MEB 203</strain>
    </source>
</reference>
<dbReference type="RefSeq" id="WP_275118026.1">
    <property type="nucleotide sequence ID" value="NZ_JAOTPO010000004.1"/>
</dbReference>
<evidence type="ECO:0000256" key="2">
    <source>
        <dbReference type="ARBA" id="ARBA00022741"/>
    </source>
</evidence>
<dbReference type="InterPro" id="IPR051782">
    <property type="entry name" value="ABC_Transporter_VariousFunc"/>
</dbReference>
<dbReference type="GO" id="GO:0005524">
    <property type="term" value="F:ATP binding"/>
    <property type="evidence" value="ECO:0007669"/>
    <property type="project" value="UniProtKB-KW"/>
</dbReference>
<sequence length="284" mass="32355">MGPFVKMKQVQKTIADFQLGPVDFEMVPGTVTALVGDNGAGKSTLIKIMMNLVKSDEGSIEYFGTPLANGEHWKVDIAYQPQELIGCNAFTGRQLVELVSKWYPRWNQSLFESMVETLDIPLKKRYGKLSQGVQKKLSLALTLAKGTDILILDEPMAHMDIPSKQKLMNILVEWMDSGDKAILIASHDAEDIRKLADYLVILRQGEHIGSFEKEELTEQYCRYWLERPLQEKIPGELERKGERIIVTNSAEEAEKYFTAHQISWMEKESLQIEEIITLLLVQPR</sequence>
<gene>
    <name evidence="5" type="ORF">N7Z68_08415</name>
</gene>
<dbReference type="Proteomes" id="UP001148125">
    <property type="component" value="Unassembled WGS sequence"/>
</dbReference>
<dbReference type="SUPFAM" id="SSF52540">
    <property type="entry name" value="P-loop containing nucleoside triphosphate hydrolases"/>
    <property type="match status" value="1"/>
</dbReference>
<keyword evidence="3 5" id="KW-0067">ATP-binding</keyword>
<dbReference type="SMART" id="SM00382">
    <property type="entry name" value="AAA"/>
    <property type="match status" value="1"/>
</dbReference>
<protein>
    <submittedName>
        <fullName evidence="5">ABC transporter ATP-binding protein</fullName>
    </submittedName>
</protein>
<proteinExistence type="predicted"/>
<keyword evidence="2" id="KW-0547">Nucleotide-binding</keyword>
<organism evidence="5 6">
    <name type="scientific">Alkalihalobacterium chitinilyticum</name>
    <dbReference type="NCBI Taxonomy" id="2980103"/>
    <lineage>
        <taxon>Bacteria</taxon>
        <taxon>Bacillati</taxon>
        <taxon>Bacillota</taxon>
        <taxon>Bacilli</taxon>
        <taxon>Bacillales</taxon>
        <taxon>Bacillaceae</taxon>
        <taxon>Alkalihalobacterium</taxon>
    </lineage>
</organism>
<keyword evidence="1" id="KW-0813">Transport</keyword>
<dbReference type="InterPro" id="IPR027417">
    <property type="entry name" value="P-loop_NTPase"/>
</dbReference>
<evidence type="ECO:0000256" key="3">
    <source>
        <dbReference type="ARBA" id="ARBA00022840"/>
    </source>
</evidence>
<dbReference type="EMBL" id="JAOTPO010000004">
    <property type="protein sequence ID" value="MDE5413409.1"/>
    <property type="molecule type" value="Genomic_DNA"/>
</dbReference>
<feature type="domain" description="ABC transporter" evidence="4">
    <location>
        <begin position="5"/>
        <end position="229"/>
    </location>
</feature>
<dbReference type="PANTHER" id="PTHR42939:SF3">
    <property type="entry name" value="ABC TRANSPORTER ATP-BINDING COMPONENT"/>
    <property type="match status" value="1"/>
</dbReference>
<accession>A0ABT5VD98</accession>
<comment type="caution">
    <text evidence="5">The sequence shown here is derived from an EMBL/GenBank/DDBJ whole genome shotgun (WGS) entry which is preliminary data.</text>
</comment>
<dbReference type="CDD" id="cd03230">
    <property type="entry name" value="ABC_DR_subfamily_A"/>
    <property type="match status" value="1"/>
</dbReference>
<dbReference type="InterPro" id="IPR003439">
    <property type="entry name" value="ABC_transporter-like_ATP-bd"/>
</dbReference>
<evidence type="ECO:0000256" key="1">
    <source>
        <dbReference type="ARBA" id="ARBA00022448"/>
    </source>
</evidence>
<dbReference type="PANTHER" id="PTHR42939">
    <property type="entry name" value="ABC TRANSPORTER ATP-BINDING PROTEIN ALBC-RELATED"/>
    <property type="match status" value="1"/>
</dbReference>
<dbReference type="InterPro" id="IPR003593">
    <property type="entry name" value="AAA+_ATPase"/>
</dbReference>